<proteinExistence type="predicted"/>
<dbReference type="GO" id="GO:0016787">
    <property type="term" value="F:hydrolase activity"/>
    <property type="evidence" value="ECO:0007669"/>
    <property type="project" value="InterPro"/>
</dbReference>
<dbReference type="SUPFAM" id="SSF56300">
    <property type="entry name" value="Metallo-dependent phosphatases"/>
    <property type="match status" value="1"/>
</dbReference>
<dbReference type="InterPro" id="IPR029052">
    <property type="entry name" value="Metallo-depent_PP-like"/>
</dbReference>
<dbReference type="Pfam" id="PF00149">
    <property type="entry name" value="Metallophos"/>
    <property type="match status" value="1"/>
</dbReference>
<evidence type="ECO:0000313" key="2">
    <source>
        <dbReference type="EMBL" id="ROV87399.1"/>
    </source>
</evidence>
<dbReference type="OrthoDB" id="550558at2759"/>
<evidence type="ECO:0000259" key="1">
    <source>
        <dbReference type="Pfam" id="PF00149"/>
    </source>
</evidence>
<dbReference type="Proteomes" id="UP000284375">
    <property type="component" value="Unassembled WGS sequence"/>
</dbReference>
<dbReference type="PANTHER" id="PTHR37844">
    <property type="entry name" value="SER/THR PROTEIN PHOSPHATASE SUPERFAMILY (AFU_ORTHOLOGUE AFUA_1G14840)"/>
    <property type="match status" value="1"/>
</dbReference>
<dbReference type="Gene3D" id="3.60.21.10">
    <property type="match status" value="1"/>
</dbReference>
<sequence length="293" mass="33613">MRSSRGLLADQRASCHQPRIQVLSDLHLEVGQQYLSFDFPVSAPWLVLAGDIGRLVDYEAYLHFLNRQTERYDRVFLVLGNHEFYGLDHQAGIEKARELVLESRLGGKVVLLHRHQWDDPEPNSSLTILGCTLWSHISPHAREIVRHKVKDFSNIEEWSLDRHIEQHETDLGWLHERLQELAITAPERHVLVVTHHAPAMKGTSAPRNEDNPWSSAYATDLLRGEEAGQLWRQVKVWVFGHTHYCTDFVVSGVRLLANQRGYVLLGSSAHEREMAGDRKIGMHEFDPAFCIDV</sequence>
<keyword evidence="3" id="KW-1185">Reference proteome</keyword>
<dbReference type="AlphaFoldDB" id="A0A423V991"/>
<name>A0A423V991_CYTCH</name>
<feature type="domain" description="Calcineurin-like phosphoesterase" evidence="1">
    <location>
        <begin position="20"/>
        <end position="244"/>
    </location>
</feature>
<evidence type="ECO:0000313" key="3">
    <source>
        <dbReference type="Proteomes" id="UP000284375"/>
    </source>
</evidence>
<dbReference type="EMBL" id="LJZO01000084">
    <property type="protein sequence ID" value="ROV87399.1"/>
    <property type="molecule type" value="Genomic_DNA"/>
</dbReference>
<dbReference type="InterPro" id="IPR004843">
    <property type="entry name" value="Calcineurin-like_PHP"/>
</dbReference>
<organism evidence="2 3">
    <name type="scientific">Cytospora chrysosperma</name>
    <name type="common">Cytospora canker fungus</name>
    <name type="synonym">Sphaeria chrysosperma</name>
    <dbReference type="NCBI Taxonomy" id="252740"/>
    <lineage>
        <taxon>Eukaryota</taxon>
        <taxon>Fungi</taxon>
        <taxon>Dikarya</taxon>
        <taxon>Ascomycota</taxon>
        <taxon>Pezizomycotina</taxon>
        <taxon>Sordariomycetes</taxon>
        <taxon>Sordariomycetidae</taxon>
        <taxon>Diaporthales</taxon>
        <taxon>Cytosporaceae</taxon>
        <taxon>Cytospora</taxon>
    </lineage>
</organism>
<accession>A0A423V991</accession>
<comment type="caution">
    <text evidence="2">The sequence shown here is derived from an EMBL/GenBank/DDBJ whole genome shotgun (WGS) entry which is preliminary data.</text>
</comment>
<gene>
    <name evidence="2" type="ORF">VSDG_09692</name>
</gene>
<dbReference type="PANTHER" id="PTHR37844:SF2">
    <property type="entry name" value="SER_THR PROTEIN PHOSPHATASE SUPERFAMILY (AFU_ORTHOLOGUE AFUA_1G14840)"/>
    <property type="match status" value="1"/>
</dbReference>
<protein>
    <recommendedName>
        <fullName evidence="1">Calcineurin-like phosphoesterase domain-containing protein</fullName>
    </recommendedName>
</protein>
<reference evidence="2 3" key="1">
    <citation type="submission" date="2015-09" db="EMBL/GenBank/DDBJ databases">
        <title>Host preference determinants of Valsa canker pathogens revealed by comparative genomics.</title>
        <authorList>
            <person name="Yin Z."/>
            <person name="Huang L."/>
        </authorList>
    </citation>
    <scope>NUCLEOTIDE SEQUENCE [LARGE SCALE GENOMIC DNA]</scope>
    <source>
        <strain evidence="2 3">YSFL</strain>
    </source>
</reference>